<dbReference type="CDD" id="cd00067">
    <property type="entry name" value="GAL4"/>
    <property type="match status" value="1"/>
</dbReference>
<keyword evidence="3" id="KW-0539">Nucleus</keyword>
<dbReference type="Gene3D" id="4.10.240.10">
    <property type="entry name" value="Zn(2)-C6 fungal-type DNA-binding domain"/>
    <property type="match status" value="1"/>
</dbReference>
<dbReference type="GO" id="GO:0003677">
    <property type="term" value="F:DNA binding"/>
    <property type="evidence" value="ECO:0007669"/>
    <property type="project" value="InterPro"/>
</dbReference>
<dbReference type="Proteomes" id="UP000240760">
    <property type="component" value="Unassembled WGS sequence"/>
</dbReference>
<feature type="region of interest" description="Disordered" evidence="4">
    <location>
        <begin position="54"/>
        <end position="93"/>
    </location>
</feature>
<evidence type="ECO:0000256" key="3">
    <source>
        <dbReference type="ARBA" id="ARBA00023242"/>
    </source>
</evidence>
<dbReference type="InterPro" id="IPR050613">
    <property type="entry name" value="Sec_Metabolite_Reg"/>
</dbReference>
<dbReference type="EMBL" id="KZ679129">
    <property type="protein sequence ID" value="PTB78403.1"/>
    <property type="molecule type" value="Genomic_DNA"/>
</dbReference>
<organism evidence="6 7">
    <name type="scientific">Trichoderma longibrachiatum ATCC 18648</name>
    <dbReference type="NCBI Taxonomy" id="983965"/>
    <lineage>
        <taxon>Eukaryota</taxon>
        <taxon>Fungi</taxon>
        <taxon>Dikarya</taxon>
        <taxon>Ascomycota</taxon>
        <taxon>Pezizomycotina</taxon>
        <taxon>Sordariomycetes</taxon>
        <taxon>Hypocreomycetidae</taxon>
        <taxon>Hypocreales</taxon>
        <taxon>Hypocreaceae</taxon>
        <taxon>Trichoderma</taxon>
    </lineage>
</organism>
<keyword evidence="7" id="KW-1185">Reference proteome</keyword>
<proteinExistence type="predicted"/>
<dbReference type="OrthoDB" id="4934715at2759"/>
<dbReference type="AlphaFoldDB" id="A0A2T4CA24"/>
<dbReference type="SMART" id="SM00906">
    <property type="entry name" value="Fungal_trans"/>
    <property type="match status" value="1"/>
</dbReference>
<evidence type="ECO:0000256" key="2">
    <source>
        <dbReference type="ARBA" id="ARBA00022723"/>
    </source>
</evidence>
<evidence type="ECO:0000259" key="5">
    <source>
        <dbReference type="PROSITE" id="PS50048"/>
    </source>
</evidence>
<dbReference type="Pfam" id="PF00172">
    <property type="entry name" value="Zn_clus"/>
    <property type="match status" value="1"/>
</dbReference>
<feature type="domain" description="Zn(2)-C6 fungal-type" evidence="5">
    <location>
        <begin position="29"/>
        <end position="60"/>
    </location>
</feature>
<dbReference type="GO" id="GO:0000981">
    <property type="term" value="F:DNA-binding transcription factor activity, RNA polymerase II-specific"/>
    <property type="evidence" value="ECO:0007669"/>
    <property type="project" value="InterPro"/>
</dbReference>
<evidence type="ECO:0000256" key="1">
    <source>
        <dbReference type="ARBA" id="ARBA00004123"/>
    </source>
</evidence>
<dbReference type="GO" id="GO:0005634">
    <property type="term" value="C:nucleus"/>
    <property type="evidence" value="ECO:0007669"/>
    <property type="project" value="UniProtKB-SubCell"/>
</dbReference>
<dbReference type="InterPro" id="IPR001138">
    <property type="entry name" value="Zn2Cys6_DnaBD"/>
</dbReference>
<protein>
    <recommendedName>
        <fullName evidence="5">Zn(2)-C6 fungal-type domain-containing protein</fullName>
    </recommendedName>
</protein>
<dbReference type="SUPFAM" id="SSF57701">
    <property type="entry name" value="Zn2/Cys6 DNA-binding domain"/>
    <property type="match status" value="1"/>
</dbReference>
<dbReference type="InterPro" id="IPR007219">
    <property type="entry name" value="XnlR_reg_dom"/>
</dbReference>
<dbReference type="PANTHER" id="PTHR31001">
    <property type="entry name" value="UNCHARACTERIZED TRANSCRIPTIONAL REGULATORY PROTEIN"/>
    <property type="match status" value="1"/>
</dbReference>
<dbReference type="SMART" id="SM00066">
    <property type="entry name" value="GAL4"/>
    <property type="match status" value="1"/>
</dbReference>
<dbReference type="Pfam" id="PF04082">
    <property type="entry name" value="Fungal_trans"/>
    <property type="match status" value="1"/>
</dbReference>
<dbReference type="PROSITE" id="PS50048">
    <property type="entry name" value="ZN2_CY6_FUNGAL_2"/>
    <property type="match status" value="1"/>
</dbReference>
<dbReference type="PANTHER" id="PTHR31001:SF49">
    <property type="entry name" value="ZN(II)2CYS6 TRANSCRIPTION FACTOR (EUROFUNG)"/>
    <property type="match status" value="1"/>
</dbReference>
<dbReference type="CDD" id="cd12148">
    <property type="entry name" value="fungal_TF_MHR"/>
    <property type="match status" value="1"/>
</dbReference>
<accession>A0A2T4CA24</accession>
<dbReference type="GO" id="GO:0008270">
    <property type="term" value="F:zinc ion binding"/>
    <property type="evidence" value="ECO:0007669"/>
    <property type="project" value="InterPro"/>
</dbReference>
<keyword evidence="2" id="KW-0479">Metal-binding</keyword>
<sequence>MPDPGIAQLTSVFRVSATHRVKRCRQTVSCAACQRRKSRCDRQHPCGACEKRGCGESCSYGSNPSSSSSAVMSGRERDGDRAGGGGGGGSRRDVQMKLNQLEQMVQALAEKRTSSGNGNSNGQGKDETETSYHGATSWTALVEGIRDIQDMLADAGDAGEGASPGPEPEPEPELLLGAVPPITLNDVVDSLPPRQDADRLILAYFKAKFVAAIFIHTHQFKRRYDAFWADPSSAGFLWISILFSILSIGTMVANTRESSSSNASSSSSSSSSSAPDSHFYMAKSAQCLLAGRYLDGTKRLSVEALLMHAHSRNVQKLDSDSSLWSLYGLAARLAQKQGYHQGTRTTTMTPFEAEMRRRTWFLIQSADLLFSFQNGMPPIIADDSCDVRHPTNLLDDDFDEDCAALPPPRPSTDPHPILACIVKSQLCAVMRRVVRHVLAVSPSSYAETLALNGQLDESHASVPACLRIRTIRDTAFTDPNYTIMHRLMLELMYLKSLCILNRPYLTSHKHDPTYSASRQICRESALKILQIQAELDVETAPGGRMYEDRFMVSNLTLHHFLLAAMIICLDLSESTDIDFKDRRERITTLRTAYTIWSARSTTSADALHASRVLRAILNRIDSYSSAAPSSSSTGLAGPVTQTPIIASSAQDLASCASNDYGNASSDSAAMQHVVLPLSNTSHNMHAWTADETLPGQQQQEDMSFAMPNFEDMFDNIDMLDWSSLDQYIQSDSGPWRQNLSDN</sequence>
<evidence type="ECO:0000256" key="4">
    <source>
        <dbReference type="SAM" id="MobiDB-lite"/>
    </source>
</evidence>
<feature type="region of interest" description="Disordered" evidence="4">
    <location>
        <begin position="111"/>
        <end position="132"/>
    </location>
</feature>
<comment type="subcellular location">
    <subcellularLocation>
        <location evidence="1">Nucleus</location>
    </subcellularLocation>
</comment>
<feature type="compositionally biased region" description="Low complexity" evidence="4">
    <location>
        <begin position="57"/>
        <end position="73"/>
    </location>
</feature>
<dbReference type="GO" id="GO:0006351">
    <property type="term" value="P:DNA-templated transcription"/>
    <property type="evidence" value="ECO:0007669"/>
    <property type="project" value="InterPro"/>
</dbReference>
<evidence type="ECO:0000313" key="6">
    <source>
        <dbReference type="EMBL" id="PTB78403.1"/>
    </source>
</evidence>
<gene>
    <name evidence="6" type="ORF">M440DRAFT_1351786</name>
</gene>
<name>A0A2T4CA24_TRILO</name>
<dbReference type="STRING" id="983965.A0A2T4CA24"/>
<dbReference type="InterPro" id="IPR036864">
    <property type="entry name" value="Zn2-C6_fun-type_DNA-bd_sf"/>
</dbReference>
<reference evidence="6 7" key="1">
    <citation type="submission" date="2016-07" db="EMBL/GenBank/DDBJ databases">
        <title>Multiple horizontal gene transfer events from other fungi enriched the ability of initially mycotrophic Trichoderma (Ascomycota) to feed on dead plant biomass.</title>
        <authorList>
            <consortium name="DOE Joint Genome Institute"/>
            <person name="Aerts A."/>
            <person name="Atanasova L."/>
            <person name="Chenthamara K."/>
            <person name="Zhang J."/>
            <person name="Grujic M."/>
            <person name="Henrissat B."/>
            <person name="Kuo A."/>
            <person name="Salamov A."/>
            <person name="Lipzen A."/>
            <person name="Labutti K."/>
            <person name="Barry K."/>
            <person name="Miao Y."/>
            <person name="Rahimi M.J."/>
            <person name="Shen Q."/>
            <person name="Grigoriev I.V."/>
            <person name="Kubicek C.P."/>
            <person name="Druzhinina I.S."/>
        </authorList>
    </citation>
    <scope>NUCLEOTIDE SEQUENCE [LARGE SCALE GENOMIC DNA]</scope>
    <source>
        <strain evidence="6 7">ATCC 18648</strain>
    </source>
</reference>
<evidence type="ECO:0000313" key="7">
    <source>
        <dbReference type="Proteomes" id="UP000240760"/>
    </source>
</evidence>